<dbReference type="InterPro" id="IPR000719">
    <property type="entry name" value="Prot_kinase_dom"/>
</dbReference>
<dbReference type="Pfam" id="PF00069">
    <property type="entry name" value="Pkinase"/>
    <property type="match status" value="1"/>
</dbReference>
<protein>
    <recommendedName>
        <fullName evidence="1">non-specific serine/threonine protein kinase</fullName>
        <ecNumber evidence="1">2.7.11.1</ecNumber>
    </recommendedName>
</protein>
<dbReference type="SMART" id="SM00220">
    <property type="entry name" value="S_TKc"/>
    <property type="match status" value="1"/>
</dbReference>
<evidence type="ECO:0000256" key="2">
    <source>
        <dbReference type="ARBA" id="ARBA00022527"/>
    </source>
</evidence>
<dbReference type="PANTHER" id="PTHR43289">
    <property type="entry name" value="MITOGEN-ACTIVATED PROTEIN KINASE KINASE KINASE 20-RELATED"/>
    <property type="match status" value="1"/>
</dbReference>
<dbReference type="EC" id="2.7.11.1" evidence="1"/>
<dbReference type="PROSITE" id="PS50011">
    <property type="entry name" value="PROTEIN_KINASE_DOM"/>
    <property type="match status" value="1"/>
</dbReference>
<keyword evidence="3" id="KW-0808">Transferase</keyword>
<evidence type="ECO:0000313" key="9">
    <source>
        <dbReference type="Proteomes" id="UP001500979"/>
    </source>
</evidence>
<comment type="caution">
    <text evidence="8">The sequence shown here is derived from an EMBL/GenBank/DDBJ whole genome shotgun (WGS) entry which is preliminary data.</text>
</comment>
<evidence type="ECO:0000256" key="1">
    <source>
        <dbReference type="ARBA" id="ARBA00012513"/>
    </source>
</evidence>
<dbReference type="Pfam" id="PF05147">
    <property type="entry name" value="LANC_like"/>
    <property type="match status" value="1"/>
</dbReference>
<keyword evidence="2" id="KW-0723">Serine/threonine-protein kinase</keyword>
<reference evidence="8 9" key="1">
    <citation type="journal article" date="2019" name="Int. J. Syst. Evol. Microbiol.">
        <title>The Global Catalogue of Microorganisms (GCM) 10K type strain sequencing project: providing services to taxonomists for standard genome sequencing and annotation.</title>
        <authorList>
            <consortium name="The Broad Institute Genomics Platform"/>
            <consortium name="The Broad Institute Genome Sequencing Center for Infectious Disease"/>
            <person name="Wu L."/>
            <person name="Ma J."/>
        </authorList>
    </citation>
    <scope>NUCLEOTIDE SEQUENCE [LARGE SCALE GENOMIC DNA]</scope>
    <source>
        <strain evidence="8 9">JCM 9383</strain>
    </source>
</reference>
<feature type="domain" description="Protein kinase" evidence="7">
    <location>
        <begin position="191"/>
        <end position="462"/>
    </location>
</feature>
<dbReference type="InterPro" id="IPR012341">
    <property type="entry name" value="6hp_glycosidase-like_sf"/>
</dbReference>
<organism evidence="8 9">
    <name type="scientific">Saccharopolyspora taberi</name>
    <dbReference type="NCBI Taxonomy" id="60895"/>
    <lineage>
        <taxon>Bacteria</taxon>
        <taxon>Bacillati</taxon>
        <taxon>Actinomycetota</taxon>
        <taxon>Actinomycetes</taxon>
        <taxon>Pseudonocardiales</taxon>
        <taxon>Pseudonocardiaceae</taxon>
        <taxon>Saccharopolyspora</taxon>
    </lineage>
</organism>
<dbReference type="Gene3D" id="1.10.510.10">
    <property type="entry name" value="Transferase(Phosphotransferase) domain 1"/>
    <property type="match status" value="1"/>
</dbReference>
<dbReference type="InterPro" id="IPR058053">
    <property type="entry name" value="RamC_C"/>
</dbReference>
<evidence type="ECO:0000259" key="7">
    <source>
        <dbReference type="PROSITE" id="PS50011"/>
    </source>
</evidence>
<dbReference type="SMART" id="SM01260">
    <property type="entry name" value="LANC_like"/>
    <property type="match status" value="1"/>
</dbReference>
<keyword evidence="4" id="KW-0547">Nucleotide-binding</keyword>
<sequence length="840" mass="89778">MSELLAGKGRRIRKWRHWLHVDHPGAVLPEHGWKLHVAARPSTLATTLRLVLPLLLETGCAFKVISDQSALAVLNSTENPDPGSVGKAVTVYPDQTPEGIVALAHRLVRALSGMDAPVVLSDRRVSRDAPVYYRYGPFAPRYRTGGDGRHELVMYGPDGAEFPGEAGPAYSCPPWARDPFTSATALLGGRFRIRGGVQRTAGGAVYRADDVRGGRSVIVKQAHPWVGEDSRGADVRAPLRNERRILTVLEGLDCVPELVDHFRHGQDEFLARTDLGGRTLGEDIAEHGLYVDPCDSGADLVPRTDGRTLRRLAADLVTLLDRVHERGVVLRDLAPKNIVVDGDRLGLIDFAISAHEGVQCSGYTPGYAPPRQRENPPARVEDDYYALGATLFHAATGLSPVVADRAPCTARTLDCLVGVFPCLADGSARGAITAIPDLLSCDADRQRRAVAALRRGTAVEVVAAPAPRGTNELQLENQLLQRLHDYAFAVDDDRPPAPICVQAGATGIILELLHHNDDTSRAARACLLKRVRRTLERVELPAPGLMFGATGTAVALALLSRSGDGTNELVARLAPPDPGLLPPDPRDDHTHGLAGIGAGHLLLASLLGDERHLDVADACARRLVAGDCARTADTAEPDRPGTGASVARGFAHGTAGFVSFLLDHRVALGPQRHLDEALARWCRTLVDHTRRVIAATRTPQIRPMAGSSCQGLAGLGTTLVKAARVLAEPGYLDLATEAGHAATRLATRMGGTDQCCGLAGLGDFLLDLAAADPAWHDEARRVAAILLTRLPGLARDPDPADRDRCWGTGDAGVLGFLRRLRTQGPRTWPPALNRSGGWGG</sequence>
<dbReference type="CDD" id="cd04791">
    <property type="entry name" value="LanC_SerThrkinase"/>
    <property type="match status" value="1"/>
</dbReference>
<evidence type="ECO:0000256" key="4">
    <source>
        <dbReference type="ARBA" id="ARBA00022741"/>
    </source>
</evidence>
<dbReference type="InterPro" id="IPR011009">
    <property type="entry name" value="Kinase-like_dom_sf"/>
</dbReference>
<proteinExistence type="predicted"/>
<evidence type="ECO:0000313" key="8">
    <source>
        <dbReference type="EMBL" id="GAA2786733.1"/>
    </source>
</evidence>
<dbReference type="NCBIfam" id="NF038150">
    <property type="entry name" value="lanthi_synth_IV"/>
    <property type="match status" value="1"/>
</dbReference>
<accession>A0ABN3VAK6</accession>
<dbReference type="SUPFAM" id="SSF158745">
    <property type="entry name" value="LanC-like"/>
    <property type="match status" value="1"/>
</dbReference>
<dbReference type="Pfam" id="PF25816">
    <property type="entry name" value="RamC_N"/>
    <property type="match status" value="1"/>
</dbReference>
<dbReference type="Proteomes" id="UP001500979">
    <property type="component" value="Unassembled WGS sequence"/>
</dbReference>
<dbReference type="SUPFAM" id="SSF56112">
    <property type="entry name" value="Protein kinase-like (PK-like)"/>
    <property type="match status" value="1"/>
</dbReference>
<dbReference type="InterPro" id="IPR057929">
    <property type="entry name" value="RamC_N"/>
</dbReference>
<dbReference type="Gene3D" id="3.30.200.20">
    <property type="entry name" value="Phosphorylase Kinase, domain 1"/>
    <property type="match status" value="1"/>
</dbReference>
<dbReference type="Gene3D" id="1.50.10.10">
    <property type="match status" value="1"/>
</dbReference>
<name>A0ABN3VAK6_9PSEU</name>
<dbReference type="InterPro" id="IPR007822">
    <property type="entry name" value="LANC-like"/>
</dbReference>
<evidence type="ECO:0000256" key="3">
    <source>
        <dbReference type="ARBA" id="ARBA00022679"/>
    </source>
</evidence>
<keyword evidence="5" id="KW-0418">Kinase</keyword>
<dbReference type="EMBL" id="BAAAUX010000011">
    <property type="protein sequence ID" value="GAA2786733.1"/>
    <property type="molecule type" value="Genomic_DNA"/>
</dbReference>
<evidence type="ECO:0000256" key="5">
    <source>
        <dbReference type="ARBA" id="ARBA00022777"/>
    </source>
</evidence>
<gene>
    <name evidence="8" type="ORF">GCM10010470_21340</name>
</gene>
<evidence type="ECO:0000256" key="6">
    <source>
        <dbReference type="ARBA" id="ARBA00022840"/>
    </source>
</evidence>
<dbReference type="PANTHER" id="PTHR43289:SF6">
    <property type="entry name" value="SERINE_THREONINE-PROTEIN KINASE NEKL-3"/>
    <property type="match status" value="1"/>
</dbReference>
<keyword evidence="6" id="KW-0067">ATP-binding</keyword>
<keyword evidence="9" id="KW-1185">Reference proteome</keyword>